<dbReference type="Pfam" id="PF05199">
    <property type="entry name" value="GMC_oxred_C"/>
    <property type="match status" value="1"/>
</dbReference>
<dbReference type="GO" id="GO:0016614">
    <property type="term" value="F:oxidoreductase activity, acting on CH-OH group of donors"/>
    <property type="evidence" value="ECO:0007669"/>
    <property type="project" value="InterPro"/>
</dbReference>
<dbReference type="GO" id="GO:0050660">
    <property type="term" value="F:flavin adenine dinucleotide binding"/>
    <property type="evidence" value="ECO:0007669"/>
    <property type="project" value="InterPro"/>
</dbReference>
<feature type="domain" description="Glucose-methanol-choline oxidoreductase N-terminal" evidence="9">
    <location>
        <begin position="291"/>
        <end position="305"/>
    </location>
</feature>
<feature type="binding site" evidence="6">
    <location>
        <begin position="562"/>
        <end position="563"/>
    </location>
    <ligand>
        <name>FAD</name>
        <dbReference type="ChEBI" id="CHEBI:57692"/>
    </ligand>
</feature>
<feature type="binding site" evidence="6">
    <location>
        <begin position="111"/>
        <end position="114"/>
    </location>
    <ligand>
        <name>FAD</name>
        <dbReference type="ChEBI" id="CHEBI:57692"/>
    </ligand>
</feature>
<protein>
    <submittedName>
        <fullName evidence="10">Aryl-alcohol-oxidase from pleurotus Eryingii</fullName>
    </submittedName>
</protein>
<comment type="caution">
    <text evidence="10">The sequence shown here is derived from an EMBL/GenBank/DDBJ whole genome shotgun (WGS) entry which is preliminary data.</text>
</comment>
<sequence length="580" mass="61556">AVLFLKSVWAAVYTDPSTLPNAPYTYIIVGAGLGGSVLANRLSANPNNRVLLIEAGPSDTVDPFIPVPFLATTLAPSVVSWNYTTVPQTGLGGRSIAYPRGRTLGGSTSINFMVWTRGPASDFDRLAHVTGDSGWSWNSLRSTLIGVETLVAPPDGHDTTGEINLAIHCSNGPVKISVQDTTALDSRIFNTTTQLAEFPFNEDMNSGNPLGIGWTQYSIGGGQRSSASVSYLTPVLSRSNLDILINTQVTKVVRTGTQGGLPIFRGVEIAQSASGPLFTRNATKEVILAAGAVNTPQLLMLSGIGDSAQLSQFNIQTIVKLPDVGKNMQDHVVLSNVFSVNSNFTNDDIGRNPTLFLNDLAQWGQSYTGPFASTATSEIGWLRLPKNATIFKTVNDPSSGPHAPHYEFIFAFASFVDPPPTTGHFMTIASNLITPTSRGSITLASANPFDAPNIDPALLNSDFDIFTIREGVKAALRFAAAPAWKDYVIGPFGALAEAKTDAQIEAYARNHAATVFHPFSTAFMSPNGSPHGVVNPDFGVKKTVGLRIVDASVLPYVPAAHPQAALYAVAERAAKLIAAN</sequence>
<dbReference type="PROSITE" id="PS00623">
    <property type="entry name" value="GMC_OXRED_1"/>
    <property type="match status" value="1"/>
</dbReference>
<dbReference type="InterPro" id="IPR036188">
    <property type="entry name" value="FAD/NAD-bd_sf"/>
</dbReference>
<proteinExistence type="inferred from homology"/>
<evidence type="ECO:0000256" key="2">
    <source>
        <dbReference type="ARBA" id="ARBA00010790"/>
    </source>
</evidence>
<evidence type="ECO:0000256" key="4">
    <source>
        <dbReference type="ARBA" id="ARBA00022827"/>
    </source>
</evidence>
<dbReference type="EMBL" id="JAKELL010000048">
    <property type="protein sequence ID" value="KAH8987297.1"/>
    <property type="molecule type" value="Genomic_DNA"/>
</dbReference>
<dbReference type="Pfam" id="PF00732">
    <property type="entry name" value="GMC_oxred_N"/>
    <property type="match status" value="1"/>
</dbReference>
<keyword evidence="11" id="KW-1185">Reference proteome</keyword>
<dbReference type="PROSITE" id="PS00624">
    <property type="entry name" value="GMC_OXRED_2"/>
    <property type="match status" value="1"/>
</dbReference>
<dbReference type="SUPFAM" id="SSF54373">
    <property type="entry name" value="FAD-linked reductases, C-terminal domain"/>
    <property type="match status" value="1"/>
</dbReference>
<organism evidence="10 11">
    <name type="scientific">Lactarius akahatsu</name>
    <dbReference type="NCBI Taxonomy" id="416441"/>
    <lineage>
        <taxon>Eukaryota</taxon>
        <taxon>Fungi</taxon>
        <taxon>Dikarya</taxon>
        <taxon>Basidiomycota</taxon>
        <taxon>Agaricomycotina</taxon>
        <taxon>Agaricomycetes</taxon>
        <taxon>Russulales</taxon>
        <taxon>Russulaceae</taxon>
        <taxon>Lactarius</taxon>
    </lineage>
</organism>
<evidence type="ECO:0000256" key="7">
    <source>
        <dbReference type="RuleBase" id="RU003968"/>
    </source>
</evidence>
<dbReference type="InterPro" id="IPR000172">
    <property type="entry name" value="GMC_OxRdtase_N"/>
</dbReference>
<evidence type="ECO:0000256" key="3">
    <source>
        <dbReference type="ARBA" id="ARBA00022630"/>
    </source>
</evidence>
<keyword evidence="3 7" id="KW-0285">Flavoprotein</keyword>
<dbReference type="PANTHER" id="PTHR11552:SF147">
    <property type="entry name" value="CHOLINE DEHYDROGENASE, MITOCHONDRIAL"/>
    <property type="match status" value="1"/>
</dbReference>
<dbReference type="Proteomes" id="UP001201163">
    <property type="component" value="Unassembled WGS sequence"/>
</dbReference>
<evidence type="ECO:0000313" key="11">
    <source>
        <dbReference type="Proteomes" id="UP001201163"/>
    </source>
</evidence>
<feature type="active site" description="Proton acceptor" evidence="5">
    <location>
        <position position="561"/>
    </location>
</feature>
<feature type="domain" description="Glucose-methanol-choline oxidoreductase N-terminal" evidence="8">
    <location>
        <begin position="101"/>
        <end position="124"/>
    </location>
</feature>
<feature type="active site" description="Proton donor" evidence="5">
    <location>
        <position position="517"/>
    </location>
</feature>
<evidence type="ECO:0000259" key="9">
    <source>
        <dbReference type="PROSITE" id="PS00624"/>
    </source>
</evidence>
<dbReference type="PIRSF" id="PIRSF000137">
    <property type="entry name" value="Alcohol_oxidase"/>
    <property type="match status" value="1"/>
</dbReference>
<feature type="binding site" evidence="6">
    <location>
        <position position="249"/>
    </location>
    <ligand>
        <name>FAD</name>
        <dbReference type="ChEBI" id="CHEBI:57692"/>
    </ligand>
</feature>
<evidence type="ECO:0000256" key="1">
    <source>
        <dbReference type="ARBA" id="ARBA00001974"/>
    </source>
</evidence>
<evidence type="ECO:0000313" key="10">
    <source>
        <dbReference type="EMBL" id="KAH8987297.1"/>
    </source>
</evidence>
<dbReference type="Gene3D" id="3.30.560.10">
    <property type="entry name" value="Glucose Oxidase, domain 3"/>
    <property type="match status" value="1"/>
</dbReference>
<evidence type="ECO:0000259" key="8">
    <source>
        <dbReference type="PROSITE" id="PS00623"/>
    </source>
</evidence>
<keyword evidence="4 6" id="KW-0274">FAD</keyword>
<comment type="cofactor">
    <cofactor evidence="1 6">
        <name>FAD</name>
        <dbReference type="ChEBI" id="CHEBI:57692"/>
    </cofactor>
</comment>
<dbReference type="Gene3D" id="3.50.50.60">
    <property type="entry name" value="FAD/NAD(P)-binding domain"/>
    <property type="match status" value="1"/>
</dbReference>
<reference evidence="10" key="1">
    <citation type="submission" date="2022-01" db="EMBL/GenBank/DDBJ databases">
        <title>Comparative genomics reveals a dynamic genome evolution in the ectomycorrhizal milk-cap (Lactarius) mushrooms.</title>
        <authorList>
            <consortium name="DOE Joint Genome Institute"/>
            <person name="Lebreton A."/>
            <person name="Tang N."/>
            <person name="Kuo A."/>
            <person name="LaButti K."/>
            <person name="Drula E."/>
            <person name="Barry K."/>
            <person name="Clum A."/>
            <person name="Lipzen A."/>
            <person name="Mousain D."/>
            <person name="Ng V."/>
            <person name="Wang R."/>
            <person name="Wang X."/>
            <person name="Dai Y."/>
            <person name="Henrissat B."/>
            <person name="Grigoriev I.V."/>
            <person name="Guerin-Laguette A."/>
            <person name="Yu F."/>
            <person name="Martin F.M."/>
        </authorList>
    </citation>
    <scope>NUCLEOTIDE SEQUENCE</scope>
    <source>
        <strain evidence="10">QP</strain>
    </source>
</reference>
<gene>
    <name evidence="10" type="ORF">EDB92DRAFT_2016321</name>
</gene>
<feature type="non-terminal residue" evidence="10">
    <location>
        <position position="580"/>
    </location>
</feature>
<evidence type="ECO:0000256" key="5">
    <source>
        <dbReference type="PIRSR" id="PIRSR000137-1"/>
    </source>
</evidence>
<name>A0AAD4LH61_9AGAM</name>
<dbReference type="AlphaFoldDB" id="A0AAD4LH61"/>
<accession>A0AAD4LH61</accession>
<evidence type="ECO:0000256" key="6">
    <source>
        <dbReference type="PIRSR" id="PIRSR000137-2"/>
    </source>
</evidence>
<dbReference type="InterPro" id="IPR012132">
    <property type="entry name" value="GMC_OxRdtase"/>
</dbReference>
<dbReference type="SUPFAM" id="SSF51905">
    <property type="entry name" value="FAD/NAD(P)-binding domain"/>
    <property type="match status" value="1"/>
</dbReference>
<comment type="similarity">
    <text evidence="2 7">Belongs to the GMC oxidoreductase family.</text>
</comment>
<dbReference type="PANTHER" id="PTHR11552">
    <property type="entry name" value="GLUCOSE-METHANOL-CHOLINE GMC OXIDOREDUCTASE"/>
    <property type="match status" value="1"/>
</dbReference>
<dbReference type="InterPro" id="IPR007867">
    <property type="entry name" value="GMC_OxRtase_C"/>
</dbReference>